<dbReference type="VEuPathDB" id="FungiDB:HMPREF1541_04533"/>
<evidence type="ECO:0008006" key="4">
    <source>
        <dbReference type="Google" id="ProtNLM"/>
    </source>
</evidence>
<keyword evidence="3" id="KW-1185">Reference proteome</keyword>
<reference evidence="2 3" key="1">
    <citation type="submission" date="2013-03" db="EMBL/GenBank/DDBJ databases">
        <title>The Genome Sequence of Phialophora europaea CBS 101466.</title>
        <authorList>
            <consortium name="The Broad Institute Genomics Platform"/>
            <person name="Cuomo C."/>
            <person name="de Hoog S."/>
            <person name="Gorbushina A."/>
            <person name="Walker B."/>
            <person name="Young S.K."/>
            <person name="Zeng Q."/>
            <person name="Gargeya S."/>
            <person name="Fitzgerald M."/>
            <person name="Haas B."/>
            <person name="Abouelleil A."/>
            <person name="Allen A.W."/>
            <person name="Alvarado L."/>
            <person name="Arachchi H.M."/>
            <person name="Berlin A.M."/>
            <person name="Chapman S.B."/>
            <person name="Gainer-Dewar J."/>
            <person name="Goldberg J."/>
            <person name="Griggs A."/>
            <person name="Gujja S."/>
            <person name="Hansen M."/>
            <person name="Howarth C."/>
            <person name="Imamovic A."/>
            <person name="Ireland A."/>
            <person name="Larimer J."/>
            <person name="McCowan C."/>
            <person name="Murphy C."/>
            <person name="Pearson M."/>
            <person name="Poon T.W."/>
            <person name="Priest M."/>
            <person name="Roberts A."/>
            <person name="Saif S."/>
            <person name="Shea T."/>
            <person name="Sisk P."/>
            <person name="Sykes S."/>
            <person name="Wortman J."/>
            <person name="Nusbaum C."/>
            <person name="Birren B."/>
        </authorList>
    </citation>
    <scope>NUCLEOTIDE SEQUENCE [LARGE SCALE GENOMIC DNA]</scope>
    <source>
        <strain evidence="2 3">CBS 101466</strain>
    </source>
</reference>
<dbReference type="RefSeq" id="XP_008717100.1">
    <property type="nucleotide sequence ID" value="XM_008718878.1"/>
</dbReference>
<dbReference type="HOGENOM" id="CLU_2096785_0_0_1"/>
<proteinExistence type="predicted"/>
<sequence length="116" mass="12712">MYLEHQESADSNFSDLPHEQGVEESKKFSMHSVSSYASELSYAGYWSVPLAYIKTTLDKVVPPEGQQGMIDFVSQGGEYKVDVHEFASGHNPHASQPENIGKILVKAVEGLLARGA</sequence>
<dbReference type="SUPFAM" id="SSF53474">
    <property type="entry name" value="alpha/beta-Hydrolases"/>
    <property type="match status" value="1"/>
</dbReference>
<dbReference type="InterPro" id="IPR029058">
    <property type="entry name" value="AB_hydrolase_fold"/>
</dbReference>
<name>W2RUY9_CYPE1</name>
<gene>
    <name evidence="2" type="ORF">HMPREF1541_04533</name>
</gene>
<organism evidence="2 3">
    <name type="scientific">Cyphellophora europaea (strain CBS 101466)</name>
    <name type="common">Phialophora europaea</name>
    <dbReference type="NCBI Taxonomy" id="1220924"/>
    <lineage>
        <taxon>Eukaryota</taxon>
        <taxon>Fungi</taxon>
        <taxon>Dikarya</taxon>
        <taxon>Ascomycota</taxon>
        <taxon>Pezizomycotina</taxon>
        <taxon>Eurotiomycetes</taxon>
        <taxon>Chaetothyriomycetidae</taxon>
        <taxon>Chaetothyriales</taxon>
        <taxon>Cyphellophoraceae</taxon>
        <taxon>Cyphellophora</taxon>
    </lineage>
</organism>
<evidence type="ECO:0000313" key="2">
    <source>
        <dbReference type="EMBL" id="ETN40257.1"/>
    </source>
</evidence>
<dbReference type="Proteomes" id="UP000030752">
    <property type="component" value="Unassembled WGS sequence"/>
</dbReference>
<dbReference type="InterPro" id="IPR052897">
    <property type="entry name" value="Sec-Metab_Biosynth_Hydrolase"/>
</dbReference>
<evidence type="ECO:0000313" key="3">
    <source>
        <dbReference type="Proteomes" id="UP000030752"/>
    </source>
</evidence>
<dbReference type="EMBL" id="KB822720">
    <property type="protein sequence ID" value="ETN40257.1"/>
    <property type="molecule type" value="Genomic_DNA"/>
</dbReference>
<dbReference type="PANTHER" id="PTHR37017:SF11">
    <property type="entry name" value="ESTERASE_LIPASE_THIOESTERASE DOMAIN-CONTAINING PROTEIN"/>
    <property type="match status" value="1"/>
</dbReference>
<dbReference type="InParanoid" id="W2RUY9"/>
<evidence type="ECO:0000256" key="1">
    <source>
        <dbReference type="SAM" id="MobiDB-lite"/>
    </source>
</evidence>
<accession>W2RUY9</accession>
<dbReference type="STRING" id="1220924.W2RUY9"/>
<dbReference type="Gene3D" id="3.40.50.1820">
    <property type="entry name" value="alpha/beta hydrolase"/>
    <property type="match status" value="1"/>
</dbReference>
<dbReference type="PANTHER" id="PTHR37017">
    <property type="entry name" value="AB HYDROLASE-1 DOMAIN-CONTAINING PROTEIN-RELATED"/>
    <property type="match status" value="1"/>
</dbReference>
<dbReference type="OrthoDB" id="1263307at2759"/>
<dbReference type="GeneID" id="19971872"/>
<protein>
    <recommendedName>
        <fullName evidence="4">AB hydrolase-1 domain-containing protein</fullName>
    </recommendedName>
</protein>
<dbReference type="AlphaFoldDB" id="W2RUY9"/>
<feature type="region of interest" description="Disordered" evidence="1">
    <location>
        <begin position="1"/>
        <end position="21"/>
    </location>
</feature>